<sequence>MAEPRLPQGPQGLCGSRPKVAAGSINGSAAAGGKIVMGSCMARCWSEGPAPGQKGSVTVELRLSGVPQVFPKGNSGGLW</sequence>
<organism evidence="1 2">
    <name type="scientific">Calderihabitans maritimus</name>
    <dbReference type="NCBI Taxonomy" id="1246530"/>
    <lineage>
        <taxon>Bacteria</taxon>
        <taxon>Bacillati</taxon>
        <taxon>Bacillota</taxon>
        <taxon>Clostridia</taxon>
        <taxon>Neomoorellales</taxon>
        <taxon>Calderihabitantaceae</taxon>
        <taxon>Calderihabitans</taxon>
    </lineage>
</organism>
<comment type="caution">
    <text evidence="1">The sequence shown here is derived from an EMBL/GenBank/DDBJ whole genome shotgun (WGS) entry which is preliminary data.</text>
</comment>
<proteinExistence type="predicted"/>
<accession>A0A1Z5HUA7</accession>
<reference evidence="2" key="1">
    <citation type="journal article" date="2017" name="Appl. Environ. Microbiol.">
        <title>Genomic analysis of Calderihabitans maritimus KKC1, a thermophilic hydrogenogenic carboxydotrophic bacterium isolated from marine sediment.</title>
        <authorList>
            <person name="Omae K."/>
            <person name="Yoneda Y."/>
            <person name="Fukuyama Y."/>
            <person name="Yoshida T."/>
            <person name="Sako Y."/>
        </authorList>
    </citation>
    <scope>NUCLEOTIDE SEQUENCE [LARGE SCALE GENOMIC DNA]</scope>
    <source>
        <strain evidence="2">KKC1</strain>
    </source>
</reference>
<keyword evidence="2" id="KW-1185">Reference proteome</keyword>
<evidence type="ECO:0000313" key="1">
    <source>
        <dbReference type="EMBL" id="GAW93116.1"/>
    </source>
</evidence>
<protein>
    <submittedName>
        <fullName evidence="1">Uncharacterized protein</fullName>
    </submittedName>
</protein>
<name>A0A1Z5HUA7_9FIRM</name>
<dbReference type="Proteomes" id="UP000197032">
    <property type="component" value="Unassembled WGS sequence"/>
</dbReference>
<evidence type="ECO:0000313" key="2">
    <source>
        <dbReference type="Proteomes" id="UP000197032"/>
    </source>
</evidence>
<dbReference type="AlphaFoldDB" id="A0A1Z5HUA7"/>
<dbReference type="EMBL" id="BDGJ01000116">
    <property type="protein sequence ID" value="GAW93116.1"/>
    <property type="molecule type" value="Genomic_DNA"/>
</dbReference>
<gene>
    <name evidence="1" type="ORF">KKC1_22570</name>
</gene>